<feature type="compositionally biased region" description="Basic and acidic residues" evidence="10">
    <location>
        <begin position="128"/>
        <end position="138"/>
    </location>
</feature>
<evidence type="ECO:0000256" key="4">
    <source>
        <dbReference type="ARBA" id="ARBA00022692"/>
    </source>
</evidence>
<dbReference type="Pfam" id="PF06990">
    <property type="entry name" value="Gal-3-0_sulfotr"/>
    <property type="match status" value="1"/>
</dbReference>
<keyword evidence="5" id="KW-0735">Signal-anchor</keyword>
<feature type="non-terminal residue" evidence="12">
    <location>
        <position position="1"/>
    </location>
</feature>
<gene>
    <name evidence="12" type="ORF">HHUSO_G13694</name>
</gene>
<proteinExistence type="inferred from homology"/>
<evidence type="ECO:0000256" key="7">
    <source>
        <dbReference type="ARBA" id="ARBA00023034"/>
    </source>
</evidence>
<evidence type="ECO:0000256" key="3">
    <source>
        <dbReference type="ARBA" id="ARBA00022679"/>
    </source>
</evidence>
<keyword evidence="9" id="KW-0325">Glycoprotein</keyword>
<keyword evidence="6 11" id="KW-1133">Transmembrane helix</keyword>
<keyword evidence="7" id="KW-0333">Golgi apparatus</keyword>
<name>A0ABR0ZGV2_HUSHU</name>
<evidence type="ECO:0000256" key="2">
    <source>
        <dbReference type="ARBA" id="ARBA00008124"/>
    </source>
</evidence>
<reference evidence="12 13" key="1">
    <citation type="submission" date="2021-05" db="EMBL/GenBank/DDBJ databases">
        <authorList>
            <person name="Zahm M."/>
            <person name="Klopp C."/>
            <person name="Cabau C."/>
            <person name="Kuhl H."/>
            <person name="Suciu R."/>
            <person name="Ciorpac M."/>
            <person name="Holostenco D."/>
            <person name="Gessner J."/>
            <person name="Wuertz S."/>
            <person name="Hohne C."/>
            <person name="Stock M."/>
            <person name="Gislard M."/>
            <person name="Lluch J."/>
            <person name="Milhes M."/>
            <person name="Lampietro C."/>
            <person name="Lopez Roques C."/>
            <person name="Donnadieu C."/>
            <person name="Du K."/>
            <person name="Schartl M."/>
            <person name="Guiguen Y."/>
        </authorList>
    </citation>
    <scope>NUCLEOTIDE SEQUENCE [LARGE SCALE GENOMIC DNA]</scope>
    <source>
        <strain evidence="12">Hh-F2</strain>
        <tissue evidence="12">Blood</tissue>
    </source>
</reference>
<protein>
    <recommendedName>
        <fullName evidence="14">Galactose-3-O-sulfotransferase 2</fullName>
    </recommendedName>
</protein>
<feature type="region of interest" description="Disordered" evidence="10">
    <location>
        <begin position="269"/>
        <end position="317"/>
    </location>
</feature>
<evidence type="ECO:0000256" key="8">
    <source>
        <dbReference type="ARBA" id="ARBA00023136"/>
    </source>
</evidence>
<keyword evidence="8 11" id="KW-0472">Membrane</keyword>
<feature type="compositionally biased region" description="Polar residues" evidence="10">
    <location>
        <begin position="299"/>
        <end position="308"/>
    </location>
</feature>
<dbReference type="Gene3D" id="3.40.50.300">
    <property type="entry name" value="P-loop containing nucleotide triphosphate hydrolases"/>
    <property type="match status" value="1"/>
</dbReference>
<comment type="subcellular location">
    <subcellularLocation>
        <location evidence="1">Golgi apparatus membrane</location>
        <topology evidence="1">Single-pass type II membrane protein</topology>
    </subcellularLocation>
</comment>
<organism evidence="12 13">
    <name type="scientific">Huso huso</name>
    <name type="common">Beluga</name>
    <name type="synonym">Acipenser huso</name>
    <dbReference type="NCBI Taxonomy" id="61971"/>
    <lineage>
        <taxon>Eukaryota</taxon>
        <taxon>Metazoa</taxon>
        <taxon>Chordata</taxon>
        <taxon>Craniata</taxon>
        <taxon>Vertebrata</taxon>
        <taxon>Euteleostomi</taxon>
        <taxon>Actinopterygii</taxon>
        <taxon>Chondrostei</taxon>
        <taxon>Acipenseriformes</taxon>
        <taxon>Acipenseridae</taxon>
        <taxon>Huso</taxon>
    </lineage>
</organism>
<dbReference type="EMBL" id="JAHFZB010000011">
    <property type="protein sequence ID" value="KAK6484037.1"/>
    <property type="molecule type" value="Genomic_DNA"/>
</dbReference>
<sequence>AHAHAHTHTHIYMHTMHQTPFQQRKPIKENAVFFWKTALPMWLKAVCCTHLRFMWMALMVFVVFCVGIQMFGVARHSRKEQILKQFATEKLFDKFEVERTITSTQHQLEEEPSKIPFQEYRTRMEREQTFQTDRDRSHISQKPTPVSKDSYEKDSNVSFSDGTAQAIAQKIPKISMDTEISVPILSSMSQINCQDPSKKIIGATDLKNVKHQEAKSHSEVRIDSDGPVSALKAQTKTRQTDDLGPKESATSQGQISRLPVLLDITLHKNANPSPVTQSSIKQEGTPMANTDTKNHQIESPETLKQQPKTSKDQHSSVPLVSSMSIRDLLESSTLPELHAAALKKLDEASTSCQQKTHIVFLKTHKTASSTILNILYRFGDARNLTFALPRGKHNQLFYPFYFTAFSVEGFRSKTIKEYDIMCNHMRFHISEVRKVMPEDSFYFSILRNPVTMMESSFSYYKYIPAFSKVSTLDQFLQDPWSHYNASLPNNHYAKNLLMFDFGFNNNEKGERHLNLSIALIAKNFNLILISAYFDESMILLKNTLCWSLDDVVSFKLNSRNNKTKHQLSLETMEKIKEWNSLDWKLYLHFNRTFWRKIDESMGREKMQDEVKKLRDRRNQLMKICLQEGGAVDPSQVKDTSFKPFQYGAAEIQGYNLNPHLDDRTKTWCQRLITPELQYTASLYDKQFPDMVLKASVQNKTKQTHSQTWKASKAMMRQRRNLNHQGAENQNLRHSVYRKRGSKRTAQTNLPNMT</sequence>
<evidence type="ECO:0000313" key="12">
    <source>
        <dbReference type="EMBL" id="KAK6484037.1"/>
    </source>
</evidence>
<comment type="caution">
    <text evidence="12">The sequence shown here is derived from an EMBL/GenBank/DDBJ whole genome shotgun (WGS) entry which is preliminary data.</text>
</comment>
<dbReference type="SUPFAM" id="SSF52540">
    <property type="entry name" value="P-loop containing nucleoside triphosphate hydrolases"/>
    <property type="match status" value="1"/>
</dbReference>
<accession>A0ABR0ZGV2</accession>
<dbReference type="InterPro" id="IPR009729">
    <property type="entry name" value="Gal-3-0_sulfotransfrase"/>
</dbReference>
<dbReference type="PANTHER" id="PTHR14647">
    <property type="entry name" value="GALACTOSE-3-O-SULFOTRANSFERASE"/>
    <property type="match status" value="1"/>
</dbReference>
<evidence type="ECO:0000256" key="1">
    <source>
        <dbReference type="ARBA" id="ARBA00004323"/>
    </source>
</evidence>
<keyword evidence="3" id="KW-0808">Transferase</keyword>
<dbReference type="Proteomes" id="UP001369086">
    <property type="component" value="Unassembled WGS sequence"/>
</dbReference>
<evidence type="ECO:0000256" key="11">
    <source>
        <dbReference type="SAM" id="Phobius"/>
    </source>
</evidence>
<feature type="region of interest" description="Disordered" evidence="10">
    <location>
        <begin position="211"/>
        <end position="255"/>
    </location>
</feature>
<evidence type="ECO:0000256" key="10">
    <source>
        <dbReference type="SAM" id="MobiDB-lite"/>
    </source>
</evidence>
<keyword evidence="4 11" id="KW-0812">Transmembrane</keyword>
<evidence type="ECO:0000313" key="13">
    <source>
        <dbReference type="Proteomes" id="UP001369086"/>
    </source>
</evidence>
<evidence type="ECO:0008006" key="14">
    <source>
        <dbReference type="Google" id="ProtNLM"/>
    </source>
</evidence>
<feature type="compositionally biased region" description="Polar residues" evidence="10">
    <location>
        <begin position="269"/>
        <end position="291"/>
    </location>
</feature>
<feature type="region of interest" description="Disordered" evidence="10">
    <location>
        <begin position="128"/>
        <end position="157"/>
    </location>
</feature>
<evidence type="ECO:0000256" key="9">
    <source>
        <dbReference type="ARBA" id="ARBA00023180"/>
    </source>
</evidence>
<feature type="compositionally biased region" description="Basic and acidic residues" evidence="10">
    <location>
        <begin position="211"/>
        <end position="224"/>
    </location>
</feature>
<feature type="region of interest" description="Disordered" evidence="10">
    <location>
        <begin position="722"/>
        <end position="753"/>
    </location>
</feature>
<comment type="similarity">
    <text evidence="2">Belongs to the galactose-3-O-sulfotransferase family.</text>
</comment>
<evidence type="ECO:0000256" key="6">
    <source>
        <dbReference type="ARBA" id="ARBA00022989"/>
    </source>
</evidence>
<dbReference type="InterPro" id="IPR027417">
    <property type="entry name" value="P-loop_NTPase"/>
</dbReference>
<evidence type="ECO:0000256" key="5">
    <source>
        <dbReference type="ARBA" id="ARBA00022968"/>
    </source>
</evidence>
<dbReference type="PANTHER" id="PTHR14647:SF62">
    <property type="entry name" value="GALACTOSE-3-O-SULFOTRANSFERASE 2"/>
    <property type="match status" value="1"/>
</dbReference>
<keyword evidence="13" id="KW-1185">Reference proteome</keyword>
<feature type="compositionally biased region" description="Polar residues" evidence="10">
    <location>
        <begin position="722"/>
        <end position="732"/>
    </location>
</feature>
<feature type="transmembrane region" description="Helical" evidence="11">
    <location>
        <begin position="53"/>
        <end position="74"/>
    </location>
</feature>
<feature type="compositionally biased region" description="Polar residues" evidence="10">
    <location>
        <begin position="743"/>
        <end position="753"/>
    </location>
</feature>